<evidence type="ECO:0000313" key="2">
    <source>
        <dbReference type="Proteomes" id="UP000315082"/>
    </source>
</evidence>
<dbReference type="KEGG" id="rcf:Poly24_31130"/>
<proteinExistence type="predicted"/>
<accession>A0A518JV37</accession>
<dbReference type="AlphaFoldDB" id="A0A518JV37"/>
<evidence type="ECO:0000313" key="1">
    <source>
        <dbReference type="EMBL" id="QDV69397.1"/>
    </source>
</evidence>
<dbReference type="EMBL" id="CP036348">
    <property type="protein sequence ID" value="QDV69397.1"/>
    <property type="molecule type" value="Genomic_DNA"/>
</dbReference>
<organism evidence="1 2">
    <name type="scientific">Rosistilla carotiformis</name>
    <dbReference type="NCBI Taxonomy" id="2528017"/>
    <lineage>
        <taxon>Bacteria</taxon>
        <taxon>Pseudomonadati</taxon>
        <taxon>Planctomycetota</taxon>
        <taxon>Planctomycetia</taxon>
        <taxon>Pirellulales</taxon>
        <taxon>Pirellulaceae</taxon>
        <taxon>Rosistilla</taxon>
    </lineage>
</organism>
<sequence>MIGSDNVQVWAGADRDATIGGSNLQTHLVCNCAVVVVNHDAIASVVNSQMQSNCKRYVWLLESPSISHVQNRCETLRWKTLRNFHEPTR</sequence>
<gene>
    <name evidence="1" type="ORF">Poly24_31130</name>
</gene>
<keyword evidence="2" id="KW-1185">Reference proteome</keyword>
<dbReference type="Proteomes" id="UP000315082">
    <property type="component" value="Chromosome"/>
</dbReference>
<protein>
    <submittedName>
        <fullName evidence="1">Uncharacterized protein</fullName>
    </submittedName>
</protein>
<name>A0A518JV37_9BACT</name>
<reference evidence="1 2" key="1">
    <citation type="submission" date="2019-02" db="EMBL/GenBank/DDBJ databases">
        <title>Deep-cultivation of Planctomycetes and their phenomic and genomic characterization uncovers novel biology.</title>
        <authorList>
            <person name="Wiegand S."/>
            <person name="Jogler M."/>
            <person name="Boedeker C."/>
            <person name="Pinto D."/>
            <person name="Vollmers J."/>
            <person name="Rivas-Marin E."/>
            <person name="Kohn T."/>
            <person name="Peeters S.H."/>
            <person name="Heuer A."/>
            <person name="Rast P."/>
            <person name="Oberbeckmann S."/>
            <person name="Bunk B."/>
            <person name="Jeske O."/>
            <person name="Meyerdierks A."/>
            <person name="Storesund J.E."/>
            <person name="Kallscheuer N."/>
            <person name="Luecker S."/>
            <person name="Lage O.M."/>
            <person name="Pohl T."/>
            <person name="Merkel B.J."/>
            <person name="Hornburger P."/>
            <person name="Mueller R.-W."/>
            <person name="Bruemmer F."/>
            <person name="Labrenz M."/>
            <person name="Spormann A.M."/>
            <person name="Op den Camp H."/>
            <person name="Overmann J."/>
            <person name="Amann R."/>
            <person name="Jetten M.S.M."/>
            <person name="Mascher T."/>
            <person name="Medema M.H."/>
            <person name="Devos D.P."/>
            <person name="Kaster A.-K."/>
            <person name="Ovreas L."/>
            <person name="Rohde M."/>
            <person name="Galperin M.Y."/>
            <person name="Jogler C."/>
        </authorList>
    </citation>
    <scope>NUCLEOTIDE SEQUENCE [LARGE SCALE GENOMIC DNA]</scope>
    <source>
        <strain evidence="1 2">Poly24</strain>
    </source>
</reference>